<dbReference type="SUPFAM" id="SSF47661">
    <property type="entry name" value="t-snare proteins"/>
    <property type="match status" value="2"/>
</dbReference>
<dbReference type="GO" id="GO:0031090">
    <property type="term" value="C:organelle membrane"/>
    <property type="evidence" value="ECO:0007669"/>
    <property type="project" value="UniProtKB-ARBA"/>
</dbReference>
<evidence type="ECO:0000256" key="1">
    <source>
        <dbReference type="ARBA" id="ARBA00009063"/>
    </source>
</evidence>
<evidence type="ECO:0000256" key="9">
    <source>
        <dbReference type="ARBA" id="ARBA00037801"/>
    </source>
</evidence>
<dbReference type="InterPro" id="IPR038717">
    <property type="entry name" value="Tc1-like_DDE_dom"/>
</dbReference>
<comment type="subcellular location">
    <subcellularLocation>
        <location evidence="9">Golgi apparatus</location>
        <location evidence="9">trans-Golgi network membrane</location>
        <topology evidence="9">Single-pass type IV membrane protein</topology>
    </subcellularLocation>
</comment>
<evidence type="ECO:0000313" key="11">
    <source>
        <dbReference type="EMBL" id="OCT82814.1"/>
    </source>
</evidence>
<dbReference type="Gene3D" id="1.20.58.90">
    <property type="match status" value="1"/>
</dbReference>
<dbReference type="Proteomes" id="UP000694892">
    <property type="component" value="Chromosome 4S"/>
</dbReference>
<dbReference type="InterPro" id="IPR052338">
    <property type="entry name" value="Transposase_5"/>
</dbReference>
<feature type="non-terminal residue" evidence="11">
    <location>
        <position position="334"/>
    </location>
</feature>
<sequence length="334" mass="38944">MNSTVYQKILKENVRPSVRQLKLKRSWVLQQDNDPKHTSKSTSEWLKKNKMKTLEWPSQSPDLNPIEMLWHDLKKAVHARKPSNKAELQQFCKDEEVQKAVNTAQGLFQRWTDLLQDPSISTREELDWTTNELRNSLRSVEWDLEDLDETINILYCLGICSFLWYKIFLYSSSCIVESNPRKFSLDQAELWQRKAFINETRQCVKDMKDRMTSPSIQALTEKKNRQALLGDGTKHGWNLETEKYKALDHELENANSQFLDGQVVQQQLIMEQQDEQLELVSGSIGVLKNMSHRIGNELDEQSVMLDDFSHELDTAQSRMDNVLKKLAKVSHMTS</sequence>
<dbReference type="SUPFAM" id="SSF58038">
    <property type="entry name" value="SNARE fusion complex"/>
    <property type="match status" value="1"/>
</dbReference>
<accession>A0A974CZI8</accession>
<dbReference type="InterPro" id="IPR015260">
    <property type="entry name" value="Syntaxin-6/10/61_N"/>
</dbReference>
<evidence type="ECO:0000256" key="8">
    <source>
        <dbReference type="ARBA" id="ARBA00023136"/>
    </source>
</evidence>
<dbReference type="GO" id="GO:0048193">
    <property type="term" value="P:Golgi vesicle transport"/>
    <property type="evidence" value="ECO:0007669"/>
    <property type="project" value="InterPro"/>
</dbReference>
<dbReference type="SMART" id="SM00397">
    <property type="entry name" value="t_SNARE"/>
    <property type="match status" value="1"/>
</dbReference>
<evidence type="ECO:0000256" key="2">
    <source>
        <dbReference type="ARBA" id="ARBA00022448"/>
    </source>
</evidence>
<organism evidence="11 12">
    <name type="scientific">Xenopus laevis</name>
    <name type="common">African clawed frog</name>
    <dbReference type="NCBI Taxonomy" id="8355"/>
    <lineage>
        <taxon>Eukaryota</taxon>
        <taxon>Metazoa</taxon>
        <taxon>Chordata</taxon>
        <taxon>Craniata</taxon>
        <taxon>Vertebrata</taxon>
        <taxon>Euteleostomi</taxon>
        <taxon>Amphibia</taxon>
        <taxon>Batrachia</taxon>
        <taxon>Anura</taxon>
        <taxon>Pipoidea</taxon>
        <taxon>Pipidae</taxon>
        <taxon>Xenopodinae</taxon>
        <taxon>Xenopus</taxon>
        <taxon>Xenopus</taxon>
    </lineage>
</organism>
<dbReference type="PROSITE" id="PS00914">
    <property type="entry name" value="SYNTAXIN"/>
    <property type="match status" value="1"/>
</dbReference>
<evidence type="ECO:0000256" key="3">
    <source>
        <dbReference type="ARBA" id="ARBA00022692"/>
    </source>
</evidence>
<dbReference type="Gene3D" id="1.20.5.110">
    <property type="match status" value="1"/>
</dbReference>
<keyword evidence="7" id="KW-0175">Coiled coil</keyword>
<evidence type="ECO:0000256" key="4">
    <source>
        <dbReference type="ARBA" id="ARBA00022927"/>
    </source>
</evidence>
<keyword evidence="2" id="KW-0813">Transport</keyword>
<dbReference type="OMA" id="MTHTESR"/>
<keyword evidence="8" id="KW-0472">Membrane</keyword>
<reference evidence="12" key="1">
    <citation type="journal article" date="2016" name="Nature">
        <title>Genome evolution in the allotetraploid frog Xenopus laevis.</title>
        <authorList>
            <person name="Session A.M."/>
            <person name="Uno Y."/>
            <person name="Kwon T."/>
            <person name="Chapman J.A."/>
            <person name="Toyoda A."/>
            <person name="Takahashi S."/>
            <person name="Fukui A."/>
            <person name="Hikosaka A."/>
            <person name="Suzuki A."/>
            <person name="Kondo M."/>
            <person name="van Heeringen S.J."/>
            <person name="Quigley I."/>
            <person name="Heinz S."/>
            <person name="Ogino H."/>
            <person name="Ochi H."/>
            <person name="Hellsten U."/>
            <person name="Lyons J.B."/>
            <person name="Simakov O."/>
            <person name="Putnam N."/>
            <person name="Stites J."/>
            <person name="Kuroki Y."/>
            <person name="Tanaka T."/>
            <person name="Michiue T."/>
            <person name="Watanabe M."/>
            <person name="Bogdanovic O."/>
            <person name="Lister R."/>
            <person name="Georgiou G."/>
            <person name="Paranjpe S.S."/>
            <person name="van Kruijsbergen I."/>
            <person name="Shu S."/>
            <person name="Carlson J."/>
            <person name="Kinoshita T."/>
            <person name="Ohta Y."/>
            <person name="Mawaribuchi S."/>
            <person name="Jenkins J."/>
            <person name="Grimwood J."/>
            <person name="Schmutz J."/>
            <person name="Mitros T."/>
            <person name="Mozaffari S.V."/>
            <person name="Suzuki Y."/>
            <person name="Haramoto Y."/>
            <person name="Yamamoto T.S."/>
            <person name="Takagi C."/>
            <person name="Heald R."/>
            <person name="Miller K."/>
            <person name="Haudenschild C."/>
            <person name="Kitzman J."/>
            <person name="Nakayama T."/>
            <person name="Izutsu Y."/>
            <person name="Robert J."/>
            <person name="Fortriede J."/>
            <person name="Burns K."/>
            <person name="Lotay V."/>
            <person name="Karimi K."/>
            <person name="Yasuoka Y."/>
            <person name="Dichmann D.S."/>
            <person name="Flajnik M.F."/>
            <person name="Houston D.W."/>
            <person name="Shendure J."/>
            <person name="DuPasquier L."/>
            <person name="Vize P.D."/>
            <person name="Zorn A.M."/>
            <person name="Ito M."/>
            <person name="Marcotte E.M."/>
            <person name="Wallingford J.B."/>
            <person name="Ito Y."/>
            <person name="Asashima M."/>
            <person name="Ueno N."/>
            <person name="Matsuda Y."/>
            <person name="Veenstra G.J."/>
            <person name="Fujiyama A."/>
            <person name="Harland R.M."/>
            <person name="Taira M."/>
            <person name="Rokhsar D.S."/>
        </authorList>
    </citation>
    <scope>NUCLEOTIDE SEQUENCE [LARGE SCALE GENOMIC DNA]</scope>
    <source>
        <strain evidence="12">J</strain>
    </source>
</reference>
<dbReference type="InterPro" id="IPR000727">
    <property type="entry name" value="T_SNARE_dom"/>
</dbReference>
<protein>
    <recommendedName>
        <fullName evidence="10">t-SNARE coiled-coil homology domain-containing protein</fullName>
    </recommendedName>
</protein>
<feature type="domain" description="T-SNARE coiled-coil homology" evidence="10">
    <location>
        <begin position="267"/>
        <end position="329"/>
    </location>
</feature>
<evidence type="ECO:0000313" key="12">
    <source>
        <dbReference type="Proteomes" id="UP000694892"/>
    </source>
</evidence>
<dbReference type="Pfam" id="PF09177">
    <property type="entry name" value="STX6_10_61_N"/>
    <property type="match status" value="1"/>
</dbReference>
<dbReference type="AlphaFoldDB" id="A0A974CZI8"/>
<dbReference type="FunFam" id="1.20.5.110:FF:000006">
    <property type="entry name" value="Syntaxin 6"/>
    <property type="match status" value="1"/>
</dbReference>
<name>A0A974CZI8_XENLA</name>
<proteinExistence type="inferred from homology"/>
<dbReference type="EMBL" id="CM004473">
    <property type="protein sequence ID" value="OCT82814.1"/>
    <property type="molecule type" value="Genomic_DNA"/>
</dbReference>
<keyword evidence="5" id="KW-1133">Transmembrane helix</keyword>
<dbReference type="PANTHER" id="PTHR23022">
    <property type="entry name" value="TRANSPOSABLE ELEMENT-RELATED"/>
    <property type="match status" value="1"/>
</dbReference>
<dbReference type="Pfam" id="PF13358">
    <property type="entry name" value="DDE_3"/>
    <property type="match status" value="1"/>
</dbReference>
<evidence type="ECO:0000256" key="5">
    <source>
        <dbReference type="ARBA" id="ARBA00022989"/>
    </source>
</evidence>
<evidence type="ECO:0000256" key="6">
    <source>
        <dbReference type="ARBA" id="ARBA00023034"/>
    </source>
</evidence>
<dbReference type="CDD" id="cd15851">
    <property type="entry name" value="SNARE_Syntaxin6"/>
    <property type="match status" value="1"/>
</dbReference>
<keyword evidence="4" id="KW-0653">Protein transport</keyword>
<dbReference type="GO" id="GO:0005802">
    <property type="term" value="C:trans-Golgi network"/>
    <property type="evidence" value="ECO:0007669"/>
    <property type="project" value="UniProtKB-ARBA"/>
</dbReference>
<keyword evidence="3" id="KW-0812">Transmembrane</keyword>
<dbReference type="GO" id="GO:0005484">
    <property type="term" value="F:SNAP receptor activity"/>
    <property type="evidence" value="ECO:0007669"/>
    <property type="project" value="InterPro"/>
</dbReference>
<dbReference type="InterPro" id="IPR006012">
    <property type="entry name" value="Syntaxin/epimorphin_CS"/>
</dbReference>
<dbReference type="PANTHER" id="PTHR23022:SF135">
    <property type="entry name" value="SI:DKEY-77F5.3"/>
    <property type="match status" value="1"/>
</dbReference>
<dbReference type="PROSITE" id="PS50192">
    <property type="entry name" value="T_SNARE"/>
    <property type="match status" value="1"/>
</dbReference>
<comment type="similarity">
    <text evidence="1">Belongs to the syntaxin family.</text>
</comment>
<gene>
    <name evidence="11" type="ORF">XELAEV_18025348mg</name>
</gene>
<dbReference type="InterPro" id="IPR010989">
    <property type="entry name" value="SNARE"/>
</dbReference>
<evidence type="ECO:0000256" key="7">
    <source>
        <dbReference type="ARBA" id="ARBA00023054"/>
    </source>
</evidence>
<dbReference type="GO" id="GO:0006886">
    <property type="term" value="P:intracellular protein transport"/>
    <property type="evidence" value="ECO:0007669"/>
    <property type="project" value="InterPro"/>
</dbReference>
<keyword evidence="6" id="KW-0333">Golgi apparatus</keyword>
<dbReference type="FunFam" id="1.20.58.90:FF:000004">
    <property type="entry name" value="Syntaxin 10"/>
    <property type="match status" value="1"/>
</dbReference>
<evidence type="ECO:0000259" key="10">
    <source>
        <dbReference type="PROSITE" id="PS50192"/>
    </source>
</evidence>